<accession>A0A238ZXQ9</accession>
<feature type="transmembrane region" description="Helical" evidence="1">
    <location>
        <begin position="53"/>
        <end position="71"/>
    </location>
</feature>
<evidence type="ECO:0000256" key="1">
    <source>
        <dbReference type="SAM" id="Phobius"/>
    </source>
</evidence>
<proteinExistence type="predicted"/>
<keyword evidence="1" id="KW-0812">Transmembrane</keyword>
<evidence type="ECO:0000313" key="3">
    <source>
        <dbReference type="Proteomes" id="UP000198405"/>
    </source>
</evidence>
<dbReference type="EMBL" id="FZOB01000013">
    <property type="protein sequence ID" value="SNR88226.1"/>
    <property type="molecule type" value="Genomic_DNA"/>
</dbReference>
<evidence type="ECO:0000313" key="2">
    <source>
        <dbReference type="EMBL" id="SNR88226.1"/>
    </source>
</evidence>
<keyword evidence="3" id="KW-1185">Reference proteome</keyword>
<feature type="transmembrane region" description="Helical" evidence="1">
    <location>
        <begin position="7"/>
        <end position="23"/>
    </location>
</feature>
<dbReference type="OrthoDB" id="15446at2"/>
<gene>
    <name evidence="2" type="ORF">SAMN06265340_11327</name>
</gene>
<feature type="transmembrane region" description="Helical" evidence="1">
    <location>
        <begin position="83"/>
        <end position="102"/>
    </location>
</feature>
<keyword evidence="1" id="KW-1133">Transmembrane helix</keyword>
<keyword evidence="1" id="KW-0472">Membrane</keyword>
<reference evidence="3" key="1">
    <citation type="submission" date="2017-06" db="EMBL/GenBank/DDBJ databases">
        <authorList>
            <person name="Varghese N."/>
            <person name="Submissions S."/>
        </authorList>
    </citation>
    <scope>NUCLEOTIDE SEQUENCE [LARGE SCALE GENOMIC DNA]</scope>
    <source>
        <strain evidence="3">DSM 15668</strain>
    </source>
</reference>
<dbReference type="AlphaFoldDB" id="A0A238ZXQ9"/>
<name>A0A238ZXQ9_9BACT</name>
<protein>
    <submittedName>
        <fullName evidence="2">Uncharacterized protein</fullName>
    </submittedName>
</protein>
<organism evidence="2 3">
    <name type="scientific">Desulfurobacterium atlanticum</name>
    <dbReference type="NCBI Taxonomy" id="240169"/>
    <lineage>
        <taxon>Bacteria</taxon>
        <taxon>Pseudomonadati</taxon>
        <taxon>Aquificota</taxon>
        <taxon>Aquificia</taxon>
        <taxon>Desulfurobacteriales</taxon>
        <taxon>Desulfurobacteriaceae</taxon>
        <taxon>Desulfurobacterium</taxon>
    </lineage>
</organism>
<sequence length="110" mass="12272">MLKAVKYIFIILSLILIAAHFLRAGIPSLAFLFTFLSVFLFIKHPISTLIIRIAILSGIAAYIGTAFKIISLRKQLGLPYQKAAFIMAGVIGFITISFILTFKKEKQQQP</sequence>
<dbReference type="Proteomes" id="UP000198405">
    <property type="component" value="Unassembled WGS sequence"/>
</dbReference>